<evidence type="ECO:0000256" key="1">
    <source>
        <dbReference type="ARBA" id="ARBA00005947"/>
    </source>
</evidence>
<dbReference type="CDD" id="cd09992">
    <property type="entry name" value="HDAC_classII"/>
    <property type="match status" value="1"/>
</dbReference>
<reference evidence="4" key="1">
    <citation type="journal article" date="2020" name="mSystems">
        <title>Genome- and Community-Level Interaction Insights into Carbon Utilization and Element Cycling Functions of Hydrothermarchaeota in Hydrothermal Sediment.</title>
        <authorList>
            <person name="Zhou Z."/>
            <person name="Liu Y."/>
            <person name="Xu W."/>
            <person name="Pan J."/>
            <person name="Luo Z.H."/>
            <person name="Li M."/>
        </authorList>
    </citation>
    <scope>NUCLEOTIDE SEQUENCE [LARGE SCALE GENOMIC DNA]</scope>
    <source>
        <strain evidence="4">HyVt-533</strain>
    </source>
</reference>
<evidence type="ECO:0000313" key="4">
    <source>
        <dbReference type="EMBL" id="HHI97701.1"/>
    </source>
</evidence>
<accession>A0A7V5P0W0</accession>
<dbReference type="Pfam" id="PF00850">
    <property type="entry name" value="Hist_deacetyl"/>
    <property type="match status" value="1"/>
</dbReference>
<name>A0A7V5P0W0_9BACT</name>
<evidence type="ECO:0000256" key="2">
    <source>
        <dbReference type="ARBA" id="ARBA00022801"/>
    </source>
</evidence>
<dbReference type="InterPro" id="IPR023696">
    <property type="entry name" value="Ureohydrolase_dom_sf"/>
</dbReference>
<dbReference type="InterPro" id="IPR037138">
    <property type="entry name" value="His_deacetylse_dom_sf"/>
</dbReference>
<dbReference type="GO" id="GO:0040029">
    <property type="term" value="P:epigenetic regulation of gene expression"/>
    <property type="evidence" value="ECO:0007669"/>
    <property type="project" value="TreeGrafter"/>
</dbReference>
<dbReference type="GO" id="GO:0004407">
    <property type="term" value="F:histone deacetylase activity"/>
    <property type="evidence" value="ECO:0007669"/>
    <property type="project" value="InterPro"/>
</dbReference>
<protein>
    <submittedName>
        <fullName evidence="4">Histone deacetylase</fullName>
    </submittedName>
</protein>
<dbReference type="InterPro" id="IPR000286">
    <property type="entry name" value="HDACs"/>
</dbReference>
<dbReference type="PRINTS" id="PR01270">
    <property type="entry name" value="HDASUPER"/>
</dbReference>
<dbReference type="PRINTS" id="PR01271">
    <property type="entry name" value="HISDACETLASE"/>
</dbReference>
<keyword evidence="2" id="KW-0378">Hydrolase</keyword>
<sequence length="349" mass="38784">MNIAVVKDEIFLKHDPGDYHPERPERLIKIYERLSKPDLADFIKVFKPREATFEELCWNHSPEYVKTIQQTAGQARVQLDPDTATCPDSYEAAVKAVGAQFVALDAIFKGEVSDVFCLVRPPGHHAERDRAMGFCLFNNVALAAHYALKKLGLKRVLIIDWDLHHGNGTQWSFYDSAEVLYFSTHQFPYYPGTGRVEEIGEGPGTGYTVNVPLPAGCGDLEYATVFKKVLVPIARAYQPEVILISAGFDIYFGDPLGGMLVTPIGVAYLTRVVKQLAAECCQARLLLTLEGGYSLQGLSDCVAAVIFELVGRSIIPTDKLEEFEEKEKPLEVLTRVKTVLGKFWPGLEA</sequence>
<comment type="caution">
    <text evidence="4">The sequence shown here is derived from an EMBL/GenBank/DDBJ whole genome shotgun (WGS) entry which is preliminary data.</text>
</comment>
<dbReference type="AlphaFoldDB" id="A0A7V5P0W0"/>
<dbReference type="Gene3D" id="3.40.800.20">
    <property type="entry name" value="Histone deacetylase domain"/>
    <property type="match status" value="1"/>
</dbReference>
<dbReference type="PANTHER" id="PTHR10625">
    <property type="entry name" value="HISTONE DEACETYLASE HDAC1-RELATED"/>
    <property type="match status" value="1"/>
</dbReference>
<dbReference type="GO" id="GO:0016787">
    <property type="term" value="F:hydrolase activity"/>
    <property type="evidence" value="ECO:0007669"/>
    <property type="project" value="UniProtKB-KW"/>
</dbReference>
<dbReference type="Proteomes" id="UP000886101">
    <property type="component" value="Unassembled WGS sequence"/>
</dbReference>
<evidence type="ECO:0000259" key="3">
    <source>
        <dbReference type="Pfam" id="PF00850"/>
    </source>
</evidence>
<dbReference type="PANTHER" id="PTHR10625:SF10">
    <property type="entry name" value="HISTONE DEACETYLASE HDAC1"/>
    <property type="match status" value="1"/>
</dbReference>
<feature type="domain" description="Histone deacetylase" evidence="3">
    <location>
        <begin position="20"/>
        <end position="306"/>
    </location>
</feature>
<dbReference type="EMBL" id="DROK01000225">
    <property type="protein sequence ID" value="HHI97701.1"/>
    <property type="molecule type" value="Genomic_DNA"/>
</dbReference>
<comment type="similarity">
    <text evidence="1">Belongs to the histone deacetylase family.</text>
</comment>
<dbReference type="SUPFAM" id="SSF52768">
    <property type="entry name" value="Arginase/deacetylase"/>
    <property type="match status" value="1"/>
</dbReference>
<gene>
    <name evidence="4" type="ORF">ENJ96_07585</name>
</gene>
<dbReference type="InterPro" id="IPR003084">
    <property type="entry name" value="HDAC_I/II"/>
</dbReference>
<dbReference type="InterPro" id="IPR023801">
    <property type="entry name" value="His_deacetylse_dom"/>
</dbReference>
<organism evidence="4">
    <name type="scientific">Thermodesulfatator atlanticus</name>
    <dbReference type="NCBI Taxonomy" id="501497"/>
    <lineage>
        <taxon>Bacteria</taxon>
        <taxon>Pseudomonadati</taxon>
        <taxon>Thermodesulfobacteriota</taxon>
        <taxon>Thermodesulfobacteria</taxon>
        <taxon>Thermodesulfobacteriales</taxon>
        <taxon>Thermodesulfatatoraceae</taxon>
        <taxon>Thermodesulfatator</taxon>
    </lineage>
</organism>
<proteinExistence type="inferred from homology"/>